<comment type="caution">
    <text evidence="1">The sequence shown here is derived from an EMBL/GenBank/DDBJ whole genome shotgun (WGS) entry which is preliminary data.</text>
</comment>
<proteinExistence type="predicted"/>
<sequence length="1110" mass="119298">MSEPLSCRGTNDASTCSAANPSPGCPTVADAKGEISIATSLDDPRPPDFKQPSSPLANSPLADSARAAARVLANWQDQTANESFGTGASGDIPWHHYPENTPHSASPPGVGYGSGVEYCRYEYHRHQYTESHPPLYSSTIADERLLALLDCAASLAPNSPAGGAIPHSDTLSQPRESPDYQYHRRYDYQHGDRAAAAISPDDTLIVQPGHHHLRSSAAYAPRLARSSGFEADGPDRVGKRATDDPRNWRPQLASQRSPPHERDGQENWPALSKRQKRDGPFHSCLPSPTPSRGAKGARKDIRRVARRWSDEETEALIKGCIKHGVGAWKRILDDPEFVFNDRTSVDLKDRLVPARPSILVRMNVAMPSVLFRTIRAQECAQLGESRSGSRSCGTLRRVSDVVWPLPENSQRLQGLQRVQRKPTRSYTPEEDILLLLGVYKHGNHWARIAGDQRLRLSSRPGQSLRDRLRNAFPKVFLAFGYSIPNRGKDSDQLLPRQKHYKDHPLVPKTVPGKIPDAVLNEINSYLKEKGYTFESAWDDVVVDRKADPQPEKPKPSSSSSSNHYYCDSGHDDSGRGDGKDGTMNSKNTADEAHDNGPGEPSSEGTSQEFATAIHAVMTLASTASPRAGPASPVPVESDADADEGGPTVVSSVATHRLQAKSDSAVLVDYSRPLSDNIGVNGSVGAAALSPGGDHTEGLISSNPDCPQTISPASLQRSPDGDRDAAKDKVFYISMATTADEAQAAEFYRRPSMPVLHSHNPAAYADVMQAMATLEDAPVTATLPAHPCPQGRNRPHRSHTISGVGGERSKGIRPTGDVINSSQVASLLPQLLETHQACAPENSITKSKADGNSASSITERRRDGPLVLTWKEQQRTATHARRASYVGSGLINYHFHTLHRPEPLPPPRTPCGDYSNLMLSQLFDPERLTLAGAPLTAPLTSTNECHFPPLIPQRPFSAVGTVNPTLTNIFPRGVDSVSQSHTSKSEDGDDSDGNSSGGDRLSAEVKSAVASATVLTPDGDGDLGIGSQELQPIIPATAPPIVDPLPTSLEDYKLISYGGSEDELFGGMFTPGSLAGNESAAAAAAESFVARQQKSVDISDGNGATPAPKSE</sequence>
<keyword evidence="2" id="KW-1185">Reference proteome</keyword>
<protein>
    <submittedName>
        <fullName evidence="1">Uncharacterized protein</fullName>
    </submittedName>
</protein>
<dbReference type="EMBL" id="JAMZIH010005156">
    <property type="protein sequence ID" value="KAJ1675884.1"/>
    <property type="molecule type" value="Genomic_DNA"/>
</dbReference>
<accession>A0ACC1HH36</accession>
<evidence type="ECO:0000313" key="2">
    <source>
        <dbReference type="Proteomes" id="UP001145114"/>
    </source>
</evidence>
<reference evidence="1" key="1">
    <citation type="submission" date="2022-06" db="EMBL/GenBank/DDBJ databases">
        <title>Phylogenomic reconstructions and comparative analyses of Kickxellomycotina fungi.</title>
        <authorList>
            <person name="Reynolds N.K."/>
            <person name="Stajich J.E."/>
            <person name="Barry K."/>
            <person name="Grigoriev I.V."/>
            <person name="Crous P."/>
            <person name="Smith M.E."/>
        </authorList>
    </citation>
    <scope>NUCLEOTIDE SEQUENCE</scope>
    <source>
        <strain evidence="1">RSA 2271</strain>
    </source>
</reference>
<organism evidence="1 2">
    <name type="scientific">Spiromyces aspiralis</name>
    <dbReference type="NCBI Taxonomy" id="68401"/>
    <lineage>
        <taxon>Eukaryota</taxon>
        <taxon>Fungi</taxon>
        <taxon>Fungi incertae sedis</taxon>
        <taxon>Zoopagomycota</taxon>
        <taxon>Kickxellomycotina</taxon>
        <taxon>Kickxellomycetes</taxon>
        <taxon>Kickxellales</taxon>
        <taxon>Kickxellaceae</taxon>
        <taxon>Spiromyces</taxon>
    </lineage>
</organism>
<name>A0ACC1HH36_9FUNG</name>
<gene>
    <name evidence="1" type="ORF">EV182_000375</name>
</gene>
<dbReference type="Proteomes" id="UP001145114">
    <property type="component" value="Unassembled WGS sequence"/>
</dbReference>
<evidence type="ECO:0000313" key="1">
    <source>
        <dbReference type="EMBL" id="KAJ1675884.1"/>
    </source>
</evidence>